<evidence type="ECO:0000259" key="13">
    <source>
        <dbReference type="PROSITE" id="PS50929"/>
    </source>
</evidence>
<keyword evidence="7 14" id="KW-0067">ATP-binding</keyword>
<organism evidence="14 15">
    <name type="scientific">Streptomyces davaonensis (strain DSM 101723 / JCM 4913 / KCC S-0913 / 768)</name>
    <dbReference type="NCBI Taxonomy" id="1214101"/>
    <lineage>
        <taxon>Bacteria</taxon>
        <taxon>Bacillati</taxon>
        <taxon>Actinomycetota</taxon>
        <taxon>Actinomycetes</taxon>
        <taxon>Kitasatosporales</taxon>
        <taxon>Streptomycetaceae</taxon>
        <taxon>Streptomyces</taxon>
    </lineage>
</organism>
<feature type="transmembrane region" description="Helical" evidence="11">
    <location>
        <begin position="286"/>
        <end position="304"/>
    </location>
</feature>
<protein>
    <submittedName>
        <fullName evidence="14">Putative ABC transporter ATP-binding protein</fullName>
    </submittedName>
</protein>
<feature type="transmembrane region" description="Helical" evidence="11">
    <location>
        <begin position="65"/>
        <end position="83"/>
    </location>
</feature>
<dbReference type="RefSeq" id="WP_015655081.1">
    <property type="nucleotide sequence ID" value="NC_020504.1"/>
</dbReference>
<dbReference type="CDD" id="cd18551">
    <property type="entry name" value="ABC_6TM_LmrA_like"/>
    <property type="match status" value="1"/>
</dbReference>
<dbReference type="SMART" id="SM00382">
    <property type="entry name" value="AAA"/>
    <property type="match status" value="1"/>
</dbReference>
<dbReference type="PROSITE" id="PS50929">
    <property type="entry name" value="ABC_TM1F"/>
    <property type="match status" value="1"/>
</dbReference>
<dbReference type="PANTHER" id="PTHR43394:SF1">
    <property type="entry name" value="ATP-BINDING CASSETTE SUB-FAMILY B MEMBER 10, MITOCHONDRIAL"/>
    <property type="match status" value="1"/>
</dbReference>
<name>K4QSH8_STRDJ</name>
<comment type="subcellular location">
    <subcellularLocation>
        <location evidence="1">Cell membrane</location>
        <topology evidence="1">Multi-pass membrane protein</topology>
    </subcellularLocation>
</comment>
<keyword evidence="15" id="KW-1185">Reference proteome</keyword>
<evidence type="ECO:0000256" key="3">
    <source>
        <dbReference type="ARBA" id="ARBA00022475"/>
    </source>
</evidence>
<dbReference type="GO" id="GO:0005886">
    <property type="term" value="C:plasma membrane"/>
    <property type="evidence" value="ECO:0007669"/>
    <property type="project" value="UniProtKB-SubCell"/>
</dbReference>
<dbReference type="GO" id="GO:0005524">
    <property type="term" value="F:ATP binding"/>
    <property type="evidence" value="ECO:0007669"/>
    <property type="project" value="UniProtKB-KW"/>
</dbReference>
<reference evidence="14 15" key="1">
    <citation type="journal article" date="2012" name="J. Bacteriol.">
        <title>Genome sequence of the bacterium Streptomyces davawensis JCM 4913 and heterologous production of the unique antibiotic roseoflavin.</title>
        <authorList>
            <person name="Jankowitsch F."/>
            <person name="Schwarz J."/>
            <person name="Ruckert C."/>
            <person name="Gust B."/>
            <person name="Szczepanowski R."/>
            <person name="Blom J."/>
            <person name="Pelzer S."/>
            <person name="Kalinowski J."/>
            <person name="Mack M."/>
        </authorList>
    </citation>
    <scope>NUCLEOTIDE SEQUENCE [LARGE SCALE GENOMIC DNA]</scope>
    <source>
        <strain evidence="15">DSM 101723 / JCM 4913 / KCC S-0913 / 768</strain>
    </source>
</reference>
<keyword evidence="4" id="KW-0997">Cell inner membrane</keyword>
<keyword evidence="8 11" id="KW-1133">Transmembrane helix</keyword>
<evidence type="ECO:0000256" key="5">
    <source>
        <dbReference type="ARBA" id="ARBA00022692"/>
    </source>
</evidence>
<sequence>MAHDGEQAGQPTDNRAGLRDVLRLMGPYRRWVLAACALTLAGAALGLAQPLLVRQVIDTAGTGTVSAALVGALVALFLGEAVVETAARYVLACTSERVTLGLRVSLIGRLLRLRMPVYERHRTGDLISRLGTDGVEVRRLVADSFADAVTGVVGVAGAVALMVWLDPVLFLIVLVLVTVGGLAVASALRGLRRASLHRQTSVGAMAAEMERALGAIRTVRASRAEPRECDRIAAQARAAYTASLRMARLEAVIGPATRLAVNGSFLVVLLVGGLRVAQGNGSVADLVAFLLYMTYLVMPIDAVFQAMSALQQGSGALQRINDALRLPVEPPAAEPASPRAGTGDSVLEFQDVWFGYEPARPVLRGVSFCVPALHATALVGRSGAGKSTVFALTERFYDPDRGRILLGGADLRAMDRAESRGRMALVEQDAPVLYGTLRENLLYAAPEAGDADLRRAVALADLDALVDRLPEGLDTDVGERGARISGGERQRVAIARALLARPALLLLDEPTSQLDPISEAALRRSVRRISRECTLLVIAHRFSTVQAADRIVALDDGRVVATGTHDELLAGSGAYRSLALAHGAAERGRTRAVPPPNGPLPPPLA</sequence>
<dbReference type="Pfam" id="PF00664">
    <property type="entry name" value="ABC_membrane"/>
    <property type="match status" value="1"/>
</dbReference>
<evidence type="ECO:0000256" key="10">
    <source>
        <dbReference type="SAM" id="MobiDB-lite"/>
    </source>
</evidence>
<dbReference type="GO" id="GO:0015421">
    <property type="term" value="F:ABC-type oligopeptide transporter activity"/>
    <property type="evidence" value="ECO:0007669"/>
    <property type="project" value="TreeGrafter"/>
</dbReference>
<dbReference type="InterPro" id="IPR017871">
    <property type="entry name" value="ABC_transporter-like_CS"/>
</dbReference>
<dbReference type="KEGG" id="sdv:BN159_0297"/>
<keyword evidence="3" id="KW-1003">Cell membrane</keyword>
<evidence type="ECO:0000313" key="15">
    <source>
        <dbReference type="Proteomes" id="UP000008043"/>
    </source>
</evidence>
<dbReference type="InterPro" id="IPR027417">
    <property type="entry name" value="P-loop_NTPase"/>
</dbReference>
<dbReference type="InterPro" id="IPR036640">
    <property type="entry name" value="ABC1_TM_sf"/>
</dbReference>
<dbReference type="InterPro" id="IPR003593">
    <property type="entry name" value="AAA+_ATPase"/>
</dbReference>
<dbReference type="EMBL" id="HE971709">
    <property type="protein sequence ID" value="CCK24676.1"/>
    <property type="molecule type" value="Genomic_DNA"/>
</dbReference>
<dbReference type="GO" id="GO:0016887">
    <property type="term" value="F:ATP hydrolysis activity"/>
    <property type="evidence" value="ECO:0007669"/>
    <property type="project" value="InterPro"/>
</dbReference>
<feature type="compositionally biased region" description="Pro residues" evidence="10">
    <location>
        <begin position="593"/>
        <end position="605"/>
    </location>
</feature>
<dbReference type="PANTHER" id="PTHR43394">
    <property type="entry name" value="ATP-DEPENDENT PERMEASE MDL1, MITOCHONDRIAL"/>
    <property type="match status" value="1"/>
</dbReference>
<keyword evidence="6" id="KW-0547">Nucleotide-binding</keyword>
<evidence type="ECO:0000256" key="9">
    <source>
        <dbReference type="ARBA" id="ARBA00023136"/>
    </source>
</evidence>
<dbReference type="eggNOG" id="COG1132">
    <property type="taxonomic scope" value="Bacteria"/>
</dbReference>
<evidence type="ECO:0000313" key="14">
    <source>
        <dbReference type="EMBL" id="CCK24676.1"/>
    </source>
</evidence>
<evidence type="ECO:0000256" key="2">
    <source>
        <dbReference type="ARBA" id="ARBA00022448"/>
    </source>
</evidence>
<dbReference type="STRING" id="1214101.BN159_0297"/>
<keyword evidence="9 11" id="KW-0472">Membrane</keyword>
<dbReference type="HOGENOM" id="CLU_000604_84_3_11"/>
<dbReference type="SUPFAM" id="SSF52540">
    <property type="entry name" value="P-loop containing nucleoside triphosphate hydrolases"/>
    <property type="match status" value="1"/>
</dbReference>
<dbReference type="Pfam" id="PF00005">
    <property type="entry name" value="ABC_tran"/>
    <property type="match status" value="1"/>
</dbReference>
<accession>K4QSH8</accession>
<dbReference type="PROSITE" id="PS50893">
    <property type="entry name" value="ABC_TRANSPORTER_2"/>
    <property type="match status" value="1"/>
</dbReference>
<evidence type="ECO:0000256" key="7">
    <source>
        <dbReference type="ARBA" id="ARBA00022840"/>
    </source>
</evidence>
<dbReference type="PROSITE" id="PS00211">
    <property type="entry name" value="ABC_TRANSPORTER_1"/>
    <property type="match status" value="1"/>
</dbReference>
<dbReference type="OrthoDB" id="9806127at2"/>
<evidence type="ECO:0000259" key="12">
    <source>
        <dbReference type="PROSITE" id="PS50893"/>
    </source>
</evidence>
<dbReference type="InterPro" id="IPR011527">
    <property type="entry name" value="ABC1_TM_dom"/>
</dbReference>
<evidence type="ECO:0000256" key="11">
    <source>
        <dbReference type="SAM" id="Phobius"/>
    </source>
</evidence>
<feature type="region of interest" description="Disordered" evidence="10">
    <location>
        <begin position="585"/>
        <end position="605"/>
    </location>
</feature>
<dbReference type="SUPFAM" id="SSF90123">
    <property type="entry name" value="ABC transporter transmembrane region"/>
    <property type="match status" value="1"/>
</dbReference>
<evidence type="ECO:0000256" key="6">
    <source>
        <dbReference type="ARBA" id="ARBA00022741"/>
    </source>
</evidence>
<keyword evidence="5 11" id="KW-0812">Transmembrane</keyword>
<proteinExistence type="predicted"/>
<feature type="domain" description="ABC transmembrane type-1" evidence="13">
    <location>
        <begin position="33"/>
        <end position="312"/>
    </location>
</feature>
<dbReference type="FunFam" id="3.40.50.300:FF:001001">
    <property type="entry name" value="Multidrug ABC transporter ATP-binding protein"/>
    <property type="match status" value="1"/>
</dbReference>
<feature type="transmembrane region" description="Helical" evidence="11">
    <location>
        <begin position="170"/>
        <end position="188"/>
    </location>
</feature>
<feature type="transmembrane region" description="Helical" evidence="11">
    <location>
        <begin position="31"/>
        <end position="53"/>
    </location>
</feature>
<dbReference type="AlphaFoldDB" id="K4QSH8"/>
<evidence type="ECO:0000256" key="1">
    <source>
        <dbReference type="ARBA" id="ARBA00004651"/>
    </source>
</evidence>
<keyword evidence="2" id="KW-0813">Transport</keyword>
<evidence type="ECO:0000256" key="8">
    <source>
        <dbReference type="ARBA" id="ARBA00022989"/>
    </source>
</evidence>
<dbReference type="PATRIC" id="fig|1214101.3.peg.295"/>
<feature type="domain" description="ABC transporter" evidence="12">
    <location>
        <begin position="347"/>
        <end position="581"/>
    </location>
</feature>
<dbReference type="Gene3D" id="1.20.1560.10">
    <property type="entry name" value="ABC transporter type 1, transmembrane domain"/>
    <property type="match status" value="1"/>
</dbReference>
<feature type="transmembrane region" description="Helical" evidence="11">
    <location>
        <begin position="145"/>
        <end position="164"/>
    </location>
</feature>
<dbReference type="InterPro" id="IPR003439">
    <property type="entry name" value="ABC_transporter-like_ATP-bd"/>
</dbReference>
<gene>
    <name evidence="14" type="ORF">BN159_0297</name>
</gene>
<dbReference type="Proteomes" id="UP000008043">
    <property type="component" value="Chromosome"/>
</dbReference>
<dbReference type="InterPro" id="IPR039421">
    <property type="entry name" value="Type_1_exporter"/>
</dbReference>
<evidence type="ECO:0000256" key="4">
    <source>
        <dbReference type="ARBA" id="ARBA00022519"/>
    </source>
</evidence>
<dbReference type="Gene3D" id="3.40.50.300">
    <property type="entry name" value="P-loop containing nucleotide triphosphate hydrolases"/>
    <property type="match status" value="1"/>
</dbReference>